<dbReference type="AlphaFoldDB" id="A6I4I3"/>
<feature type="compositionally biased region" description="Polar residues" evidence="1">
    <location>
        <begin position="1"/>
        <end position="12"/>
    </location>
</feature>
<sequence length="24" mass="2778">MEQKFPQASSNAEKTHSLLMKMKL</sequence>
<dbReference type="EMBL" id="CH473955">
    <property type="protein sequence ID" value="EDM09941.1"/>
    <property type="molecule type" value="Genomic_DNA"/>
</dbReference>
<accession>A6I4I3</accession>
<feature type="region of interest" description="Disordered" evidence="1">
    <location>
        <begin position="1"/>
        <end position="24"/>
    </location>
</feature>
<protein>
    <submittedName>
        <fullName evidence="2">RCG44602</fullName>
    </submittedName>
</protein>
<name>A6I4I3_RAT</name>
<evidence type="ECO:0000256" key="1">
    <source>
        <dbReference type="SAM" id="MobiDB-lite"/>
    </source>
</evidence>
<evidence type="ECO:0000313" key="3">
    <source>
        <dbReference type="Proteomes" id="UP000234681"/>
    </source>
</evidence>
<gene>
    <name evidence="2" type="ORF">rCG_44602</name>
</gene>
<dbReference type="Proteomes" id="UP000234681">
    <property type="component" value="Chromosome 2"/>
</dbReference>
<organism evidence="2 3">
    <name type="scientific">Rattus norvegicus</name>
    <name type="common">Rat</name>
    <dbReference type="NCBI Taxonomy" id="10116"/>
    <lineage>
        <taxon>Eukaryota</taxon>
        <taxon>Metazoa</taxon>
        <taxon>Chordata</taxon>
        <taxon>Craniata</taxon>
        <taxon>Vertebrata</taxon>
        <taxon>Euteleostomi</taxon>
        <taxon>Mammalia</taxon>
        <taxon>Eutheria</taxon>
        <taxon>Euarchontoglires</taxon>
        <taxon>Glires</taxon>
        <taxon>Rodentia</taxon>
        <taxon>Myomorpha</taxon>
        <taxon>Muroidea</taxon>
        <taxon>Muridae</taxon>
        <taxon>Murinae</taxon>
        <taxon>Rattus</taxon>
    </lineage>
</organism>
<proteinExistence type="predicted"/>
<reference evidence="3" key="1">
    <citation type="submission" date="2005-09" db="EMBL/GenBank/DDBJ databases">
        <authorList>
            <person name="Mural R.J."/>
            <person name="Li P.W."/>
            <person name="Adams M.D."/>
            <person name="Amanatides P.G."/>
            <person name="Baden-Tillson H."/>
            <person name="Barnstead M."/>
            <person name="Chin S.H."/>
            <person name="Dew I."/>
            <person name="Evans C.A."/>
            <person name="Ferriera S."/>
            <person name="Flanigan M."/>
            <person name="Fosler C."/>
            <person name="Glodek A."/>
            <person name="Gu Z."/>
            <person name="Holt R.A."/>
            <person name="Jennings D."/>
            <person name="Kraft C.L."/>
            <person name="Lu F."/>
            <person name="Nguyen T."/>
            <person name="Nusskern D.R."/>
            <person name="Pfannkoch C.M."/>
            <person name="Sitter C."/>
            <person name="Sutton G.G."/>
            <person name="Venter J.C."/>
            <person name="Wang Z."/>
            <person name="Woodage T."/>
            <person name="Zheng X.H."/>
            <person name="Zhong F."/>
        </authorList>
    </citation>
    <scope>NUCLEOTIDE SEQUENCE [LARGE SCALE GENOMIC DNA]</scope>
    <source>
        <strain>BN</strain>
        <strain evidence="3">Sprague-Dawley</strain>
    </source>
</reference>
<evidence type="ECO:0000313" key="2">
    <source>
        <dbReference type="EMBL" id="EDM09941.1"/>
    </source>
</evidence>